<comment type="caution">
    <text evidence="1">The sequence shown here is derived from an EMBL/GenBank/DDBJ whole genome shotgun (WGS) entry which is preliminary data.</text>
</comment>
<sequence>MRGLRRTPYLSGRGRLKNTICFQTASSPSAHAESDVGCVAPRRRTRFPLFKGRLKILKPDFQTAS</sequence>
<dbReference type="HOGENOM" id="CLU_2845255_0_0_4"/>
<proteinExistence type="predicted"/>
<dbReference type="AlphaFoldDB" id="F2BG86"/>
<reference evidence="1 2" key="1">
    <citation type="submission" date="2011-02" db="EMBL/GenBank/DDBJ databases">
        <authorList>
            <person name="Muzny D."/>
            <person name="Qin X."/>
            <person name="Deng J."/>
            <person name="Jiang H."/>
            <person name="Liu Y."/>
            <person name="Qu J."/>
            <person name="Song X.-Z."/>
            <person name="Zhang L."/>
            <person name="Thornton R."/>
            <person name="Coyle M."/>
            <person name="Francisco L."/>
            <person name="Jackson L."/>
            <person name="Javaid M."/>
            <person name="Korchina V."/>
            <person name="Kovar C."/>
            <person name="Mata R."/>
            <person name="Mathew T."/>
            <person name="Ngo R."/>
            <person name="Nguyen L."/>
            <person name="Nguyen N."/>
            <person name="Okwuonu G."/>
            <person name="Ongeri F."/>
            <person name="Pham C."/>
            <person name="Simmons D."/>
            <person name="Wilczek-Boney K."/>
            <person name="Hale W."/>
            <person name="Jakkamsetti A."/>
            <person name="Pham P."/>
            <person name="Ruth R."/>
            <person name="San Lucas F."/>
            <person name="Warren J."/>
            <person name="Zhang J."/>
            <person name="Zhao Z."/>
            <person name="Zhou C."/>
            <person name="Zhu D."/>
            <person name="Lee S."/>
            <person name="Bess C."/>
            <person name="Blankenburg K."/>
            <person name="Forbes L."/>
            <person name="Fu Q."/>
            <person name="Gubbala S."/>
            <person name="Hirani K."/>
            <person name="Jayaseelan J.C."/>
            <person name="Lara F."/>
            <person name="Munidasa M."/>
            <person name="Palculict T."/>
            <person name="Patil S."/>
            <person name="Pu L.-L."/>
            <person name="Saada N."/>
            <person name="Tang L."/>
            <person name="Weissenberger G."/>
            <person name="Zhu Y."/>
            <person name="Hemphill L."/>
            <person name="Shang Y."/>
            <person name="Youmans B."/>
            <person name="Ayvaz T."/>
            <person name="Ross M."/>
            <person name="Santibanez J."/>
            <person name="Aqrawi P."/>
            <person name="Gross S."/>
            <person name="Joshi V."/>
            <person name="Fowler G."/>
            <person name="Nazareth L."/>
            <person name="Reid J."/>
            <person name="Worley K."/>
            <person name="Petrosino J."/>
            <person name="Highlander S."/>
            <person name="Gibbs R."/>
        </authorList>
    </citation>
    <scope>NUCLEOTIDE SEQUENCE [LARGE SCALE GENOMIC DNA]</scope>
    <source>
        <strain evidence="1 2">ATCC BAA-1200</strain>
    </source>
</reference>
<protein>
    <submittedName>
        <fullName evidence="1">Uncharacterized protein</fullName>
    </submittedName>
</protein>
<gene>
    <name evidence="1" type="ORF">HMPREF9123_2743</name>
</gene>
<accession>F2BG86</accession>
<evidence type="ECO:0000313" key="1">
    <source>
        <dbReference type="EMBL" id="EGF07207.1"/>
    </source>
</evidence>
<dbReference type="EMBL" id="AFAY01000053">
    <property type="protein sequence ID" value="EGF07207.1"/>
    <property type="molecule type" value="Genomic_DNA"/>
</dbReference>
<dbReference type="Proteomes" id="UP000004105">
    <property type="component" value="Unassembled WGS sequence"/>
</dbReference>
<name>F2BG86_9NEIS</name>
<organism evidence="1 2">
    <name type="scientific">Neisseria bacilliformis ATCC BAA-1200</name>
    <dbReference type="NCBI Taxonomy" id="888742"/>
    <lineage>
        <taxon>Bacteria</taxon>
        <taxon>Pseudomonadati</taxon>
        <taxon>Pseudomonadota</taxon>
        <taxon>Betaproteobacteria</taxon>
        <taxon>Neisseriales</taxon>
        <taxon>Neisseriaceae</taxon>
        <taxon>Neisseria</taxon>
    </lineage>
</organism>
<evidence type="ECO:0000313" key="2">
    <source>
        <dbReference type="Proteomes" id="UP000004105"/>
    </source>
</evidence>
<keyword evidence="2" id="KW-1185">Reference proteome</keyword>